<name>A0A2J6RS56_HYAVF</name>
<accession>A0A2J6RS56</accession>
<dbReference type="Proteomes" id="UP000235786">
    <property type="component" value="Unassembled WGS sequence"/>
</dbReference>
<dbReference type="AlphaFoldDB" id="A0A2J6RS56"/>
<gene>
    <name evidence="1" type="ORF">L207DRAFT_323156</name>
</gene>
<dbReference type="OrthoDB" id="6161812at2759"/>
<organism evidence="1 2">
    <name type="scientific">Hyaloscypha variabilis (strain UAMH 11265 / GT02V1 / F)</name>
    <name type="common">Meliniomyces variabilis</name>
    <dbReference type="NCBI Taxonomy" id="1149755"/>
    <lineage>
        <taxon>Eukaryota</taxon>
        <taxon>Fungi</taxon>
        <taxon>Dikarya</taxon>
        <taxon>Ascomycota</taxon>
        <taxon>Pezizomycotina</taxon>
        <taxon>Leotiomycetes</taxon>
        <taxon>Helotiales</taxon>
        <taxon>Hyaloscyphaceae</taxon>
        <taxon>Hyaloscypha</taxon>
        <taxon>Hyaloscypha variabilis</taxon>
    </lineage>
</organism>
<protein>
    <submittedName>
        <fullName evidence="1">Uncharacterized protein</fullName>
    </submittedName>
</protein>
<evidence type="ECO:0000313" key="1">
    <source>
        <dbReference type="EMBL" id="PMD41320.1"/>
    </source>
</evidence>
<dbReference type="STRING" id="1149755.A0A2J6RS56"/>
<keyword evidence="2" id="KW-1185">Reference proteome</keyword>
<evidence type="ECO:0000313" key="2">
    <source>
        <dbReference type="Proteomes" id="UP000235786"/>
    </source>
</evidence>
<dbReference type="EMBL" id="KZ613944">
    <property type="protein sequence ID" value="PMD41320.1"/>
    <property type="molecule type" value="Genomic_DNA"/>
</dbReference>
<reference evidence="1 2" key="1">
    <citation type="submission" date="2016-04" db="EMBL/GenBank/DDBJ databases">
        <title>A degradative enzymes factory behind the ericoid mycorrhizal symbiosis.</title>
        <authorList>
            <consortium name="DOE Joint Genome Institute"/>
            <person name="Martino E."/>
            <person name="Morin E."/>
            <person name="Grelet G."/>
            <person name="Kuo A."/>
            <person name="Kohler A."/>
            <person name="Daghino S."/>
            <person name="Barry K."/>
            <person name="Choi C."/>
            <person name="Cichocki N."/>
            <person name="Clum A."/>
            <person name="Copeland A."/>
            <person name="Hainaut M."/>
            <person name="Haridas S."/>
            <person name="Labutti K."/>
            <person name="Lindquist E."/>
            <person name="Lipzen A."/>
            <person name="Khouja H.-R."/>
            <person name="Murat C."/>
            <person name="Ohm R."/>
            <person name="Olson A."/>
            <person name="Spatafora J."/>
            <person name="Veneault-Fourrey C."/>
            <person name="Henrissat B."/>
            <person name="Grigoriev I."/>
            <person name="Martin F."/>
            <person name="Perotto S."/>
        </authorList>
    </citation>
    <scope>NUCLEOTIDE SEQUENCE [LARGE SCALE GENOMIC DNA]</scope>
    <source>
        <strain evidence="1 2">F</strain>
    </source>
</reference>
<proteinExistence type="predicted"/>
<sequence length="96" mass="10332">MRTALTKAKERAEKGVWPGAAVARTEFYLSQIIEENDMGSAEAEGLVTKARSVLSRFLPSDPLDGVPAEDVLALFGHLQPISGGIFTGISLLKYIL</sequence>